<evidence type="ECO:0000313" key="1">
    <source>
        <dbReference type="EMBL" id="KAK5884041.1"/>
    </source>
</evidence>
<dbReference type="EMBL" id="JAULUE010002061">
    <property type="protein sequence ID" value="KAK5884041.1"/>
    <property type="molecule type" value="Genomic_DNA"/>
</dbReference>
<organism evidence="1 2">
    <name type="scientific">Champsocephalus esox</name>
    <name type="common">pike icefish</name>
    <dbReference type="NCBI Taxonomy" id="159716"/>
    <lineage>
        <taxon>Eukaryota</taxon>
        <taxon>Metazoa</taxon>
        <taxon>Chordata</taxon>
        <taxon>Craniata</taxon>
        <taxon>Vertebrata</taxon>
        <taxon>Euteleostomi</taxon>
        <taxon>Actinopterygii</taxon>
        <taxon>Neopterygii</taxon>
        <taxon>Teleostei</taxon>
        <taxon>Neoteleostei</taxon>
        <taxon>Acanthomorphata</taxon>
        <taxon>Eupercaria</taxon>
        <taxon>Perciformes</taxon>
        <taxon>Notothenioidei</taxon>
        <taxon>Channichthyidae</taxon>
        <taxon>Champsocephalus</taxon>
    </lineage>
</organism>
<proteinExistence type="predicted"/>
<dbReference type="Proteomes" id="UP001335648">
    <property type="component" value="Unassembled WGS sequence"/>
</dbReference>
<name>A0AAN8BFL6_9TELE</name>
<keyword evidence="2" id="KW-1185">Reference proteome</keyword>
<evidence type="ECO:0000313" key="2">
    <source>
        <dbReference type="Proteomes" id="UP001335648"/>
    </source>
</evidence>
<dbReference type="AlphaFoldDB" id="A0AAN8BFL6"/>
<comment type="caution">
    <text evidence="1">The sequence shown here is derived from an EMBL/GenBank/DDBJ whole genome shotgun (WGS) entry which is preliminary data.</text>
</comment>
<gene>
    <name evidence="1" type="ORF">CesoFtcFv8_020307</name>
</gene>
<accession>A0AAN8BFL6</accession>
<reference evidence="1 2" key="1">
    <citation type="journal article" date="2023" name="Mol. Biol. Evol.">
        <title>Genomics of Secondarily Temperate Adaptation in the Only Non-Antarctic Icefish.</title>
        <authorList>
            <person name="Rivera-Colon A.G."/>
            <person name="Rayamajhi N."/>
            <person name="Minhas B.F."/>
            <person name="Madrigal G."/>
            <person name="Bilyk K.T."/>
            <person name="Yoon V."/>
            <person name="Hune M."/>
            <person name="Gregory S."/>
            <person name="Cheng C.H.C."/>
            <person name="Catchen J.M."/>
        </authorList>
    </citation>
    <scope>NUCLEOTIDE SEQUENCE [LARGE SCALE GENOMIC DNA]</scope>
    <source>
        <strain evidence="1">JC2023a</strain>
    </source>
</reference>
<sequence>MMAPPRPPDTSEHWPSHRSTGRFIACWILRPGAEGSPCDRVLKGRCTPEEQLYVLVEEGEGAGVSERCGGH</sequence>
<protein>
    <submittedName>
        <fullName evidence="1">Uncharacterized protein</fullName>
    </submittedName>
</protein>